<feature type="region of interest" description="Disordered" evidence="1">
    <location>
        <begin position="1"/>
        <end position="21"/>
    </location>
</feature>
<gene>
    <name evidence="2" type="ORF">BT62DRAFT_918931</name>
</gene>
<reference evidence="2" key="1">
    <citation type="submission" date="2020-11" db="EMBL/GenBank/DDBJ databases">
        <title>Adaptations for nitrogen fixation in a non-lichenized fungal sporocarp promotes dispersal by wood-feeding termites.</title>
        <authorList>
            <consortium name="DOE Joint Genome Institute"/>
            <person name="Koch R.A."/>
            <person name="Yoon G."/>
            <person name="Arayal U."/>
            <person name="Lail K."/>
            <person name="Amirebrahimi M."/>
            <person name="Labutti K."/>
            <person name="Lipzen A."/>
            <person name="Riley R."/>
            <person name="Barry K."/>
            <person name="Henrissat B."/>
            <person name="Grigoriev I.V."/>
            <person name="Herr J.R."/>
            <person name="Aime M.C."/>
        </authorList>
    </citation>
    <scope>NUCLEOTIDE SEQUENCE</scope>
    <source>
        <strain evidence="2">MCA 3950</strain>
    </source>
</reference>
<accession>A0A9P7VW46</accession>
<evidence type="ECO:0000256" key="1">
    <source>
        <dbReference type="SAM" id="MobiDB-lite"/>
    </source>
</evidence>
<feature type="compositionally biased region" description="Acidic residues" evidence="1">
    <location>
        <begin position="36"/>
        <end position="45"/>
    </location>
</feature>
<proteinExistence type="predicted"/>
<feature type="region of interest" description="Disordered" evidence="1">
    <location>
        <begin position="36"/>
        <end position="57"/>
    </location>
</feature>
<evidence type="ECO:0000313" key="3">
    <source>
        <dbReference type="Proteomes" id="UP000812287"/>
    </source>
</evidence>
<feature type="compositionally biased region" description="Basic and acidic residues" evidence="1">
    <location>
        <begin position="11"/>
        <end position="21"/>
    </location>
</feature>
<keyword evidence="3" id="KW-1185">Reference proteome</keyword>
<dbReference type="AlphaFoldDB" id="A0A9P7VW46"/>
<evidence type="ECO:0000313" key="2">
    <source>
        <dbReference type="EMBL" id="KAG7447683.1"/>
    </source>
</evidence>
<organism evidence="2 3">
    <name type="scientific">Guyanagaster necrorhizus</name>
    <dbReference type="NCBI Taxonomy" id="856835"/>
    <lineage>
        <taxon>Eukaryota</taxon>
        <taxon>Fungi</taxon>
        <taxon>Dikarya</taxon>
        <taxon>Basidiomycota</taxon>
        <taxon>Agaricomycotina</taxon>
        <taxon>Agaricomycetes</taxon>
        <taxon>Agaricomycetidae</taxon>
        <taxon>Agaricales</taxon>
        <taxon>Marasmiineae</taxon>
        <taxon>Physalacriaceae</taxon>
        <taxon>Guyanagaster</taxon>
    </lineage>
</organism>
<feature type="compositionally biased region" description="Basic residues" evidence="1">
    <location>
        <begin position="1"/>
        <end position="10"/>
    </location>
</feature>
<comment type="caution">
    <text evidence="2">The sequence shown here is derived from an EMBL/GenBank/DDBJ whole genome shotgun (WGS) entry which is preliminary data.</text>
</comment>
<dbReference type="Proteomes" id="UP000812287">
    <property type="component" value="Unassembled WGS sequence"/>
</dbReference>
<dbReference type="EMBL" id="MU250531">
    <property type="protein sequence ID" value="KAG7447683.1"/>
    <property type="molecule type" value="Genomic_DNA"/>
</dbReference>
<sequence length="113" mass="13160">MTVRKSSKYNKQKERPQELKLKTKVHKTGCYNALEVEETSDEDSESDLKAEPQPKKALSKTNSFLADILDVGKSKKKQKVSSECKKKLNKKKLEKQKHKYYLMVKNSITLQWN</sequence>
<dbReference type="GeneID" id="66106409"/>
<dbReference type="RefSeq" id="XP_043041183.1">
    <property type="nucleotide sequence ID" value="XM_043184112.1"/>
</dbReference>
<name>A0A9P7VW46_9AGAR</name>
<protein>
    <submittedName>
        <fullName evidence="2">Uncharacterized protein</fullName>
    </submittedName>
</protein>